<gene>
    <name evidence="1" type="ORF">A2519_13965</name>
</gene>
<dbReference type="Proteomes" id="UP000179243">
    <property type="component" value="Unassembled WGS sequence"/>
</dbReference>
<organism evidence="1 2">
    <name type="scientific">Candidatus Raymondbacteria bacterium RIFOXYD12_FULL_49_13</name>
    <dbReference type="NCBI Taxonomy" id="1817890"/>
    <lineage>
        <taxon>Bacteria</taxon>
        <taxon>Raymondiibacteriota</taxon>
    </lineage>
</organism>
<name>A0A1F7FKP4_UNCRA</name>
<accession>A0A1F7FKP4</accession>
<protein>
    <submittedName>
        <fullName evidence="1">Uncharacterized protein</fullName>
    </submittedName>
</protein>
<comment type="caution">
    <text evidence="1">The sequence shown here is derived from an EMBL/GenBank/DDBJ whole genome shotgun (WGS) entry which is preliminary data.</text>
</comment>
<proteinExistence type="predicted"/>
<evidence type="ECO:0000313" key="2">
    <source>
        <dbReference type="Proteomes" id="UP000179243"/>
    </source>
</evidence>
<dbReference type="AlphaFoldDB" id="A0A1F7FKP4"/>
<reference evidence="1 2" key="1">
    <citation type="journal article" date="2016" name="Nat. Commun.">
        <title>Thousands of microbial genomes shed light on interconnected biogeochemical processes in an aquifer system.</title>
        <authorList>
            <person name="Anantharaman K."/>
            <person name="Brown C.T."/>
            <person name="Hug L.A."/>
            <person name="Sharon I."/>
            <person name="Castelle C.J."/>
            <person name="Probst A.J."/>
            <person name="Thomas B.C."/>
            <person name="Singh A."/>
            <person name="Wilkins M.J."/>
            <person name="Karaoz U."/>
            <person name="Brodie E.L."/>
            <person name="Williams K.H."/>
            <person name="Hubbard S.S."/>
            <person name="Banfield J.F."/>
        </authorList>
    </citation>
    <scope>NUCLEOTIDE SEQUENCE [LARGE SCALE GENOMIC DNA]</scope>
</reference>
<sequence>MKERTERMIELGFIREPDRVVAEIEKAAAAMHRDGWVFLHTRTDPDLNTVVLVFEKELEN</sequence>
<dbReference type="EMBL" id="MFYX01000011">
    <property type="protein sequence ID" value="OGK07230.1"/>
    <property type="molecule type" value="Genomic_DNA"/>
</dbReference>
<evidence type="ECO:0000313" key="1">
    <source>
        <dbReference type="EMBL" id="OGK07230.1"/>
    </source>
</evidence>